<dbReference type="SUPFAM" id="SSF51735">
    <property type="entry name" value="NAD(P)-binding Rossmann-fold domains"/>
    <property type="match status" value="1"/>
</dbReference>
<evidence type="ECO:0000256" key="1">
    <source>
        <dbReference type="ARBA" id="ARBA00004141"/>
    </source>
</evidence>
<dbReference type="EMBL" id="KV441548">
    <property type="protein sequence ID" value="OAG12112.1"/>
    <property type="molecule type" value="Genomic_DNA"/>
</dbReference>
<dbReference type="AlphaFoldDB" id="A0A177CYX5"/>
<comment type="similarity">
    <text evidence="2 12">Belongs to the short-chain dehydrogenases/reductases (SDR) family.</text>
</comment>
<dbReference type="CDD" id="cd05339">
    <property type="entry name" value="17beta-HSDXI-like_SDR_c"/>
    <property type="match status" value="1"/>
</dbReference>
<protein>
    <recommendedName>
        <fullName evidence="10">Short-chain dehydrogenase/reductase 3</fullName>
    </recommendedName>
    <alternativeName>
        <fullName evidence="11">Retinal short-chain dehydrogenase/reductase 1</fullName>
    </alternativeName>
</protein>
<keyword evidence="5" id="KW-1133">Transmembrane helix</keyword>
<dbReference type="Gene3D" id="3.40.50.720">
    <property type="entry name" value="NAD(P)-binding Rossmann-like Domain"/>
    <property type="match status" value="1"/>
</dbReference>
<keyword evidence="3" id="KW-0812">Transmembrane</keyword>
<dbReference type="RefSeq" id="XP_018042477.1">
    <property type="nucleotide sequence ID" value="XM_018187084.1"/>
</dbReference>
<comment type="subcellular location">
    <subcellularLocation>
        <location evidence="1">Membrane</location>
        <topology evidence="1">Multi-pass membrane protein</topology>
    </subcellularLocation>
</comment>
<keyword evidence="7" id="KW-0443">Lipid metabolism</keyword>
<dbReference type="InParanoid" id="A0A177CYX5"/>
<evidence type="ECO:0000313" key="14">
    <source>
        <dbReference type="EMBL" id="OAG12112.1"/>
    </source>
</evidence>
<dbReference type="InterPro" id="IPR002347">
    <property type="entry name" value="SDR_fam"/>
</dbReference>
<dbReference type="Proteomes" id="UP000077069">
    <property type="component" value="Unassembled WGS sequence"/>
</dbReference>
<evidence type="ECO:0000313" key="15">
    <source>
        <dbReference type="Proteomes" id="UP000077069"/>
    </source>
</evidence>
<sequence>MAAIRGLVLAGALIALSTAPSSYGAPTLLPLSSARSMLLARVLKWVLAGCLVLEINSLLNAWAENRWMLTNDKSSWQWDKEFAVVTGGSHGIGAAVVNQLTSHGVKVAVLDIQPLSEAVQNDGSLVSFYQCDLTSRDAVHEAAAALRSDHGSPSILINNAGIGNSSCILDLSPKLLQTLIGLNLVSHWYTVQEFLPDMIAKKKGHVMATSSMAGFVGLAGGGDYAATKAGLIAFHESLTQELKHRYKCPQIKTSIVYPYWTRTRLNATIQKRLGGMLKEPEDIAKIMVDHIIAAKSGQLVLGPKLAPLLRGTPIWLQELVRDSQAHIVTGDATSAVLKSS</sequence>
<evidence type="ECO:0000256" key="10">
    <source>
        <dbReference type="ARBA" id="ARBA00068717"/>
    </source>
</evidence>
<evidence type="ECO:0000256" key="5">
    <source>
        <dbReference type="ARBA" id="ARBA00022989"/>
    </source>
</evidence>
<evidence type="ECO:0000256" key="9">
    <source>
        <dbReference type="ARBA" id="ARBA00059620"/>
    </source>
</evidence>
<evidence type="ECO:0000256" key="11">
    <source>
        <dbReference type="ARBA" id="ARBA00082544"/>
    </source>
</evidence>
<dbReference type="FunFam" id="3.40.50.720:FF:000131">
    <property type="entry name" value="Short-chain dehydrogenase/reductase 3"/>
    <property type="match status" value="1"/>
</dbReference>
<evidence type="ECO:0000256" key="12">
    <source>
        <dbReference type="RuleBase" id="RU000363"/>
    </source>
</evidence>
<dbReference type="PANTHER" id="PTHR24322:SF736">
    <property type="entry name" value="RETINOL DEHYDROGENASE 10"/>
    <property type="match status" value="1"/>
</dbReference>
<dbReference type="InterPro" id="IPR036291">
    <property type="entry name" value="NAD(P)-bd_dom_sf"/>
</dbReference>
<reference evidence="14 15" key="1">
    <citation type="submission" date="2016-05" db="EMBL/GenBank/DDBJ databases">
        <title>Comparative analysis of secretome profiles of manganese(II)-oxidizing ascomycete fungi.</title>
        <authorList>
            <consortium name="DOE Joint Genome Institute"/>
            <person name="Zeiner C.A."/>
            <person name="Purvine S.O."/>
            <person name="Zink E.M."/>
            <person name="Wu S."/>
            <person name="Pasa-Tolic L."/>
            <person name="Chaput D.L."/>
            <person name="Haridas S."/>
            <person name="Grigoriev I.V."/>
            <person name="Santelli C.M."/>
            <person name="Hansel C.M."/>
        </authorList>
    </citation>
    <scope>NUCLEOTIDE SEQUENCE [LARGE SCALE GENOMIC DNA]</scope>
    <source>
        <strain evidence="14 15">AP3s5-JAC2a</strain>
    </source>
</reference>
<name>A0A177CYX5_9PLEO</name>
<feature type="chain" id="PRO_5008058774" description="Short-chain dehydrogenase/reductase 3" evidence="13">
    <location>
        <begin position="25"/>
        <end position="340"/>
    </location>
</feature>
<organism evidence="14 15">
    <name type="scientific">Paraphaeosphaeria sporulosa</name>
    <dbReference type="NCBI Taxonomy" id="1460663"/>
    <lineage>
        <taxon>Eukaryota</taxon>
        <taxon>Fungi</taxon>
        <taxon>Dikarya</taxon>
        <taxon>Ascomycota</taxon>
        <taxon>Pezizomycotina</taxon>
        <taxon>Dothideomycetes</taxon>
        <taxon>Pleosporomycetidae</taxon>
        <taxon>Pleosporales</taxon>
        <taxon>Massarineae</taxon>
        <taxon>Didymosphaeriaceae</taxon>
        <taxon>Paraphaeosphaeria</taxon>
    </lineage>
</organism>
<dbReference type="PANTHER" id="PTHR24322">
    <property type="entry name" value="PKSB"/>
    <property type="match status" value="1"/>
</dbReference>
<dbReference type="GO" id="GO:0016020">
    <property type="term" value="C:membrane"/>
    <property type="evidence" value="ECO:0007669"/>
    <property type="project" value="UniProtKB-SubCell"/>
</dbReference>
<gene>
    <name evidence="14" type="ORF">CC84DRAFT_67468</name>
</gene>
<evidence type="ECO:0000256" key="7">
    <source>
        <dbReference type="ARBA" id="ARBA00023098"/>
    </source>
</evidence>
<dbReference type="Pfam" id="PF00106">
    <property type="entry name" value="adh_short"/>
    <property type="match status" value="1"/>
</dbReference>
<evidence type="ECO:0000256" key="8">
    <source>
        <dbReference type="ARBA" id="ARBA00023136"/>
    </source>
</evidence>
<keyword evidence="8" id="KW-0472">Membrane</keyword>
<keyword evidence="15" id="KW-1185">Reference proteome</keyword>
<dbReference type="PRINTS" id="PR00081">
    <property type="entry name" value="GDHRDH"/>
</dbReference>
<dbReference type="GeneID" id="28770570"/>
<evidence type="ECO:0000256" key="6">
    <source>
        <dbReference type="ARBA" id="ARBA00023002"/>
    </source>
</evidence>
<feature type="signal peptide" evidence="13">
    <location>
        <begin position="1"/>
        <end position="24"/>
    </location>
</feature>
<keyword evidence="13" id="KW-0732">Signal</keyword>
<dbReference type="GO" id="GO:0052650">
    <property type="term" value="F:all-trans-retinol dehydrogenase (NADP+) activity"/>
    <property type="evidence" value="ECO:0007669"/>
    <property type="project" value="UniProtKB-ARBA"/>
</dbReference>
<proteinExistence type="inferred from homology"/>
<evidence type="ECO:0000256" key="4">
    <source>
        <dbReference type="ARBA" id="ARBA00022857"/>
    </source>
</evidence>
<keyword evidence="4" id="KW-0521">NADP</keyword>
<evidence type="ECO:0000256" key="3">
    <source>
        <dbReference type="ARBA" id="ARBA00022692"/>
    </source>
</evidence>
<accession>A0A177CYX5</accession>
<evidence type="ECO:0000256" key="2">
    <source>
        <dbReference type="ARBA" id="ARBA00006484"/>
    </source>
</evidence>
<keyword evidence="6" id="KW-0560">Oxidoreductase</keyword>
<dbReference type="STRING" id="1460663.A0A177CYX5"/>
<dbReference type="PRINTS" id="PR00080">
    <property type="entry name" value="SDRFAMILY"/>
</dbReference>
<dbReference type="OrthoDB" id="10253736at2759"/>
<evidence type="ECO:0000256" key="13">
    <source>
        <dbReference type="SAM" id="SignalP"/>
    </source>
</evidence>
<comment type="function">
    <text evidence="9">Catalyzes the reduction of all-trans-retinal to all-trans-retinol in the presence of NADPH.</text>
</comment>